<name>A0A518BJ90_9BACT</name>
<dbReference type="Gene3D" id="3.40.50.410">
    <property type="entry name" value="von Willebrand factor, type A domain"/>
    <property type="match status" value="1"/>
</dbReference>
<dbReference type="SUPFAM" id="SSF48371">
    <property type="entry name" value="ARM repeat"/>
    <property type="match status" value="1"/>
</dbReference>
<dbReference type="KEGG" id="pbap:Pla133_21020"/>
<proteinExistence type="predicted"/>
<keyword evidence="1" id="KW-0732">Signal</keyword>
<sequence length="512" mass="56010" precursor="true">MNWGRVLLAPLLICVVALSANADETVSDFKKLFKKFKERSERIEAVLALTGIDEPDVVGALAPVITDDDPEVARAAMDILAALRDPASVQAVVGALVGAKKAPEQIAWLRVLTASGQEPGEEGREALFDLVKERDWQVRFRALQTLTAVGGEGVVVALIKARGDDELAVRCAAIDGLAALKAPETVDQALAALAVPDWQERASAVAALGKVREKRSVTPLIERMALEEGRLRADIGATLEGLTGRGFGARLELWKSWWGAVEARFELPTVEELAAAEEARARDSAQYAPIEEVSYHGVSTPSRRILFVLDVSGSMDNLVTDRERFKAEDYRSWSRMDVVRRELQRAVEGLADYVEFNVVAFASEVDPWRSKPVKANVLQKRAAIDWLDGLETIGGNEDQDLAAVGLTGSANLEAGKTNSHLAMMYALGVMDERGRRLKADEYALEVDTIFFLSDGDPSVGEFVDPDDILREVREANELRKIVIHTFALGHFRKTFMERLAAESGGTFVDLGK</sequence>
<feature type="signal peptide" evidence="1">
    <location>
        <begin position="1"/>
        <end position="22"/>
    </location>
</feature>
<evidence type="ECO:0000256" key="1">
    <source>
        <dbReference type="SAM" id="SignalP"/>
    </source>
</evidence>
<evidence type="ECO:0000313" key="3">
    <source>
        <dbReference type="EMBL" id="QDU67025.1"/>
    </source>
</evidence>
<dbReference type="RefSeq" id="WP_145064826.1">
    <property type="nucleotide sequence ID" value="NZ_CP036287.1"/>
</dbReference>
<dbReference type="SUPFAM" id="SSF53300">
    <property type="entry name" value="vWA-like"/>
    <property type="match status" value="1"/>
</dbReference>
<dbReference type="Gene3D" id="1.25.10.10">
    <property type="entry name" value="Leucine-rich Repeat Variant"/>
    <property type="match status" value="2"/>
</dbReference>
<dbReference type="Pfam" id="PF13646">
    <property type="entry name" value="HEAT_2"/>
    <property type="match status" value="2"/>
</dbReference>
<feature type="chain" id="PRO_5021951911" description="VWFA domain-containing protein" evidence="1">
    <location>
        <begin position="23"/>
        <end position="512"/>
    </location>
</feature>
<accession>A0A518BJ90</accession>
<gene>
    <name evidence="3" type="ORF">Pla133_21020</name>
</gene>
<dbReference type="PANTHER" id="PTHR12697:SF5">
    <property type="entry name" value="DEOXYHYPUSINE HYDROXYLASE"/>
    <property type="match status" value="1"/>
</dbReference>
<dbReference type="EMBL" id="CP036287">
    <property type="protein sequence ID" value="QDU67025.1"/>
    <property type="molecule type" value="Genomic_DNA"/>
</dbReference>
<organism evidence="3 4">
    <name type="scientific">Engelhardtia mirabilis</name>
    <dbReference type="NCBI Taxonomy" id="2528011"/>
    <lineage>
        <taxon>Bacteria</taxon>
        <taxon>Pseudomonadati</taxon>
        <taxon>Planctomycetota</taxon>
        <taxon>Planctomycetia</taxon>
        <taxon>Planctomycetia incertae sedis</taxon>
        <taxon>Engelhardtia</taxon>
    </lineage>
</organism>
<dbReference type="InterPro" id="IPR011989">
    <property type="entry name" value="ARM-like"/>
</dbReference>
<dbReference type="Proteomes" id="UP000316921">
    <property type="component" value="Chromosome"/>
</dbReference>
<dbReference type="InterPro" id="IPR004155">
    <property type="entry name" value="PBS_lyase_HEAT"/>
</dbReference>
<dbReference type="InterPro" id="IPR036465">
    <property type="entry name" value="vWFA_dom_sf"/>
</dbReference>
<keyword evidence="4" id="KW-1185">Reference proteome</keyword>
<dbReference type="Pfam" id="PF13768">
    <property type="entry name" value="VWA_3"/>
    <property type="match status" value="1"/>
</dbReference>
<dbReference type="InterPro" id="IPR002035">
    <property type="entry name" value="VWF_A"/>
</dbReference>
<feature type="domain" description="VWFA" evidence="2">
    <location>
        <begin position="304"/>
        <end position="512"/>
    </location>
</feature>
<dbReference type="PROSITE" id="PS50234">
    <property type="entry name" value="VWFA"/>
    <property type="match status" value="1"/>
</dbReference>
<dbReference type="AlphaFoldDB" id="A0A518BJ90"/>
<dbReference type="PANTHER" id="PTHR12697">
    <property type="entry name" value="PBS LYASE HEAT-LIKE PROTEIN"/>
    <property type="match status" value="1"/>
</dbReference>
<dbReference type="SMART" id="SM00567">
    <property type="entry name" value="EZ_HEAT"/>
    <property type="match status" value="5"/>
</dbReference>
<dbReference type="GO" id="GO:0016491">
    <property type="term" value="F:oxidoreductase activity"/>
    <property type="evidence" value="ECO:0007669"/>
    <property type="project" value="TreeGrafter"/>
</dbReference>
<reference evidence="3 4" key="1">
    <citation type="submission" date="2019-02" db="EMBL/GenBank/DDBJ databases">
        <title>Deep-cultivation of Planctomycetes and their phenomic and genomic characterization uncovers novel biology.</title>
        <authorList>
            <person name="Wiegand S."/>
            <person name="Jogler M."/>
            <person name="Boedeker C."/>
            <person name="Pinto D."/>
            <person name="Vollmers J."/>
            <person name="Rivas-Marin E."/>
            <person name="Kohn T."/>
            <person name="Peeters S.H."/>
            <person name="Heuer A."/>
            <person name="Rast P."/>
            <person name="Oberbeckmann S."/>
            <person name="Bunk B."/>
            <person name="Jeske O."/>
            <person name="Meyerdierks A."/>
            <person name="Storesund J.E."/>
            <person name="Kallscheuer N."/>
            <person name="Luecker S."/>
            <person name="Lage O.M."/>
            <person name="Pohl T."/>
            <person name="Merkel B.J."/>
            <person name="Hornburger P."/>
            <person name="Mueller R.-W."/>
            <person name="Bruemmer F."/>
            <person name="Labrenz M."/>
            <person name="Spormann A.M."/>
            <person name="Op den Camp H."/>
            <person name="Overmann J."/>
            <person name="Amann R."/>
            <person name="Jetten M.S.M."/>
            <person name="Mascher T."/>
            <person name="Medema M.H."/>
            <person name="Devos D.P."/>
            <person name="Kaster A.-K."/>
            <person name="Ovreas L."/>
            <person name="Rohde M."/>
            <person name="Galperin M.Y."/>
            <person name="Jogler C."/>
        </authorList>
    </citation>
    <scope>NUCLEOTIDE SEQUENCE [LARGE SCALE GENOMIC DNA]</scope>
    <source>
        <strain evidence="3 4">Pla133</strain>
    </source>
</reference>
<dbReference type="InterPro" id="IPR016024">
    <property type="entry name" value="ARM-type_fold"/>
</dbReference>
<evidence type="ECO:0000259" key="2">
    <source>
        <dbReference type="PROSITE" id="PS50234"/>
    </source>
</evidence>
<protein>
    <recommendedName>
        <fullName evidence="2">VWFA domain-containing protein</fullName>
    </recommendedName>
</protein>
<evidence type="ECO:0000313" key="4">
    <source>
        <dbReference type="Proteomes" id="UP000316921"/>
    </source>
</evidence>